<dbReference type="AlphaFoldDB" id="A0A0G4E8I7"/>
<feature type="compositionally biased region" description="Basic residues" evidence="1">
    <location>
        <begin position="358"/>
        <end position="367"/>
    </location>
</feature>
<feature type="region of interest" description="Disordered" evidence="1">
    <location>
        <begin position="339"/>
        <end position="541"/>
    </location>
</feature>
<dbReference type="STRING" id="1169540.A0A0G4E8I7"/>
<feature type="compositionally biased region" description="Basic and acidic residues" evidence="1">
    <location>
        <begin position="342"/>
        <end position="357"/>
    </location>
</feature>
<name>A0A0G4E8I7_VITBC</name>
<dbReference type="OrthoDB" id="2342932at2759"/>
<dbReference type="InterPro" id="IPR016072">
    <property type="entry name" value="Skp1_comp_dimer"/>
</dbReference>
<dbReference type="Gene3D" id="3.30.710.10">
    <property type="entry name" value="Potassium Channel Kv1.1, Chain A"/>
    <property type="match status" value="1"/>
</dbReference>
<feature type="compositionally biased region" description="Basic and acidic residues" evidence="1">
    <location>
        <begin position="403"/>
        <end position="426"/>
    </location>
</feature>
<feature type="compositionally biased region" description="Low complexity" evidence="1">
    <location>
        <begin position="388"/>
        <end position="402"/>
    </location>
</feature>
<dbReference type="Proteomes" id="UP000041254">
    <property type="component" value="Unassembled WGS sequence"/>
</dbReference>
<protein>
    <recommendedName>
        <fullName evidence="2">SKP1 component dimerisation domain-containing protein</fullName>
    </recommendedName>
</protein>
<gene>
    <name evidence="3" type="ORF">Vbra_20044</name>
</gene>
<dbReference type="InterPro" id="IPR036296">
    <property type="entry name" value="SKP1-like_dim_sf"/>
</dbReference>
<feature type="compositionally biased region" description="Basic and acidic residues" evidence="1">
    <location>
        <begin position="501"/>
        <end position="512"/>
    </location>
</feature>
<feature type="compositionally biased region" description="Low complexity" evidence="1">
    <location>
        <begin position="279"/>
        <end position="300"/>
    </location>
</feature>
<reference evidence="3 4" key="1">
    <citation type="submission" date="2014-11" db="EMBL/GenBank/DDBJ databases">
        <authorList>
            <person name="Zhu J."/>
            <person name="Qi W."/>
            <person name="Song R."/>
        </authorList>
    </citation>
    <scope>NUCLEOTIDE SEQUENCE [LARGE SCALE GENOMIC DNA]</scope>
</reference>
<dbReference type="VEuPathDB" id="CryptoDB:Vbra_20044"/>
<feature type="region of interest" description="Disordered" evidence="1">
    <location>
        <begin position="51"/>
        <end position="71"/>
    </location>
</feature>
<dbReference type="Pfam" id="PF01466">
    <property type="entry name" value="Skp1"/>
    <property type="match status" value="1"/>
</dbReference>
<dbReference type="SUPFAM" id="SSF81382">
    <property type="entry name" value="Skp1 dimerisation domain-like"/>
    <property type="match status" value="1"/>
</dbReference>
<keyword evidence="4" id="KW-1185">Reference proteome</keyword>
<evidence type="ECO:0000313" key="3">
    <source>
        <dbReference type="EMBL" id="CEL92089.1"/>
    </source>
</evidence>
<dbReference type="InterPro" id="IPR016897">
    <property type="entry name" value="SKP1"/>
</dbReference>
<feature type="region of interest" description="Disordered" evidence="1">
    <location>
        <begin position="200"/>
        <end position="223"/>
    </location>
</feature>
<organism evidence="3 4">
    <name type="scientific">Vitrella brassicaformis (strain CCMP3155)</name>
    <dbReference type="NCBI Taxonomy" id="1169540"/>
    <lineage>
        <taxon>Eukaryota</taxon>
        <taxon>Sar</taxon>
        <taxon>Alveolata</taxon>
        <taxon>Colpodellida</taxon>
        <taxon>Vitrellaceae</taxon>
        <taxon>Vitrella</taxon>
    </lineage>
</organism>
<proteinExistence type="predicted"/>
<feature type="compositionally biased region" description="Basic and acidic residues" evidence="1">
    <location>
        <begin position="457"/>
        <end position="483"/>
    </location>
</feature>
<evidence type="ECO:0000259" key="2">
    <source>
        <dbReference type="Pfam" id="PF01466"/>
    </source>
</evidence>
<dbReference type="EMBL" id="CDMY01000047">
    <property type="protein sequence ID" value="CEL92089.1"/>
    <property type="molecule type" value="Genomic_DNA"/>
</dbReference>
<feature type="region of interest" description="Disordered" evidence="1">
    <location>
        <begin position="260"/>
        <end position="301"/>
    </location>
</feature>
<dbReference type="InParanoid" id="A0A0G4E8I7"/>
<evidence type="ECO:0000256" key="1">
    <source>
        <dbReference type="SAM" id="MobiDB-lite"/>
    </source>
</evidence>
<dbReference type="PANTHER" id="PTHR11165">
    <property type="entry name" value="SKP1"/>
    <property type="match status" value="1"/>
</dbReference>
<dbReference type="GO" id="GO:0006511">
    <property type="term" value="P:ubiquitin-dependent protein catabolic process"/>
    <property type="evidence" value="ECO:0007669"/>
    <property type="project" value="InterPro"/>
</dbReference>
<sequence>MDIGAITNTTLKVIGITTVRCQDGEEVPIEADLIPGAPKLREILLERAWQSSKRDGPQARRTAGSAGGQGTGKGAMMAFEVTNPAPVDLAVPVRGLQKAIEFLRYHRDSVGLSDKEKRRWDEDFVKLDSPELCELASAAFHLGVSPLVDLTCKAIAKMMQGRSPEEIRQVFHIENDFTPEEEAALPRGYYVARGRIRQIRRKSRNKTVPRDANPPPGATLQHVEAARPPFATDDLTAGRCDDSLQLDIAALSVDELVDFIEHTGGPQPNPSGGKKKSANKTSATSPTQQQQQPFPTQPQAVATSIEAEMRRLNATPMADGSGYTLPTGLTVRFIEGPAIDEPTDHHDTPKAPPDKPQKKTRRGKKKGGGGGQQQGQGEQIKKSESSSTMPATPPTQTHTPPLTDERLHDHININHSHSHNETDERSPNAYTAGGGSCGSSANRSTDDNSSNGGSGELAHESGDERDHHDHHDHHVDHGDHGEPGDEGEGEGEGESEDEEVEAFRRKLLEVEAHAPTQRKRVVLSPHVSESLRKMRTAAPPP</sequence>
<dbReference type="InterPro" id="IPR011333">
    <property type="entry name" value="SKP1/BTB/POZ_sf"/>
</dbReference>
<accession>A0A0G4E8I7</accession>
<evidence type="ECO:0000313" key="4">
    <source>
        <dbReference type="Proteomes" id="UP000041254"/>
    </source>
</evidence>
<feature type="domain" description="SKP1 component dimerisation" evidence="2">
    <location>
        <begin position="146"/>
        <end position="185"/>
    </location>
</feature>
<feature type="compositionally biased region" description="Acidic residues" evidence="1">
    <location>
        <begin position="484"/>
        <end position="500"/>
    </location>
</feature>